<accession>A0A6A6BHH9</accession>
<feature type="compositionally biased region" description="Low complexity" evidence="6">
    <location>
        <begin position="402"/>
        <end position="417"/>
    </location>
</feature>
<evidence type="ECO:0000313" key="10">
    <source>
        <dbReference type="Proteomes" id="UP000799438"/>
    </source>
</evidence>
<dbReference type="GO" id="GO:0071765">
    <property type="term" value="P:nuclear inner membrane organization"/>
    <property type="evidence" value="ECO:0007669"/>
    <property type="project" value="InterPro"/>
</dbReference>
<feature type="transmembrane region" description="Helical" evidence="7">
    <location>
        <begin position="652"/>
        <end position="674"/>
    </location>
</feature>
<keyword evidence="5" id="KW-0539">Nucleus</keyword>
<evidence type="ECO:0000313" key="9">
    <source>
        <dbReference type="EMBL" id="KAF2142297.1"/>
    </source>
</evidence>
<dbReference type="Pfam" id="PF09779">
    <property type="entry name" value="Ima1_N"/>
    <property type="match status" value="1"/>
</dbReference>
<dbReference type="PANTHER" id="PTHR28538:SF1">
    <property type="entry name" value="INTEGRAL INNER NUCLEAR MEMBRANE PROTEIN IMA1"/>
    <property type="match status" value="1"/>
</dbReference>
<keyword evidence="10" id="KW-1185">Reference proteome</keyword>
<dbReference type="Proteomes" id="UP000799438">
    <property type="component" value="Unassembled WGS sequence"/>
</dbReference>
<feature type="compositionally biased region" description="Polar residues" evidence="6">
    <location>
        <begin position="452"/>
        <end position="471"/>
    </location>
</feature>
<dbReference type="InterPro" id="IPR042321">
    <property type="entry name" value="Ima1"/>
</dbReference>
<feature type="compositionally biased region" description="Polar residues" evidence="6">
    <location>
        <begin position="432"/>
        <end position="442"/>
    </location>
</feature>
<feature type="region of interest" description="Disordered" evidence="6">
    <location>
        <begin position="534"/>
        <end position="572"/>
    </location>
</feature>
<evidence type="ECO:0000256" key="6">
    <source>
        <dbReference type="SAM" id="MobiDB-lite"/>
    </source>
</evidence>
<evidence type="ECO:0000256" key="7">
    <source>
        <dbReference type="SAM" id="Phobius"/>
    </source>
</evidence>
<dbReference type="GO" id="GO:0034992">
    <property type="term" value="C:microtubule organizing center attachment site"/>
    <property type="evidence" value="ECO:0007669"/>
    <property type="project" value="TreeGrafter"/>
</dbReference>
<evidence type="ECO:0000256" key="5">
    <source>
        <dbReference type="ARBA" id="ARBA00023242"/>
    </source>
</evidence>
<gene>
    <name evidence="9" type="ORF">K452DRAFT_286733</name>
</gene>
<keyword evidence="3 7" id="KW-1133">Transmembrane helix</keyword>
<dbReference type="PANTHER" id="PTHR28538">
    <property type="entry name" value="INTEGRAL INNER NUCLEAR MEMBRANE PROTEIN IMA1"/>
    <property type="match status" value="1"/>
</dbReference>
<evidence type="ECO:0000256" key="1">
    <source>
        <dbReference type="ARBA" id="ARBA00004473"/>
    </source>
</evidence>
<sequence length="676" mass="74881">MPLLRSNLTCFYCGTKSNLKRDPRIREFACRECEAVNYLDENGHITDPPVSETAAPVRFAHPLPARSASPILNLHPSDQTIFCATCIKNQHLLTQTLAAYLPPPSDPSYDAYEKSYPEYRRNLERRYPQVCVHCAPRVQERISQAGYAAKTDHLRRLMDRTKRADFRKQPAAVPWQSWVLFWAGIAWRVSVATHLVWSAAGAMVSFKAWDPKDRTPLQSYYTCGVQARKHGEVEPLCVSTFNPEMQLALVLALGSFWWNSKLSAKFNGAIGRLRGLGDHMKLQVLVLLVRGVSWWVLRDPAETKLTQPMYRALHLFVASFLLVTSVVSWRVVQIDRNPRINFTEKPKPLLEEPLDDDTPAGPYSHPQPPQNFNYQPAYQPPFPIDSLAQGSPQRPSPPSPSPSFTTTYTAVTTAATTRPYDPRYDDEDTMEWTPTKQTQTTLFDFKPRRQPSHAQQQATAMLSGAEQQQASPFFGRLPPAPSSQIHSSLLRNPLKQPGQPVVNRTPLAKNMFGKMLGKPRSKFGGMNDDATTVVTGAEDDDDDDYDDDDGAASVATMQQQQQRRRKGELPLAGPTLRIKEDPVDTGLEAMFTSVFSIGDEPAEVRGRTNANANGGGGGGGRGLFGLPSAGAGVREGMGDAHGAAEGWGMWRVVLTLPFALMGVAWAVNGVRAWVVG</sequence>
<dbReference type="GO" id="GO:0005637">
    <property type="term" value="C:nuclear inner membrane"/>
    <property type="evidence" value="ECO:0007669"/>
    <property type="project" value="UniProtKB-SubCell"/>
</dbReference>
<reference evidence="9" key="1">
    <citation type="journal article" date="2020" name="Stud. Mycol.">
        <title>101 Dothideomycetes genomes: a test case for predicting lifestyles and emergence of pathogens.</title>
        <authorList>
            <person name="Haridas S."/>
            <person name="Albert R."/>
            <person name="Binder M."/>
            <person name="Bloem J."/>
            <person name="Labutti K."/>
            <person name="Salamov A."/>
            <person name="Andreopoulos B."/>
            <person name="Baker S."/>
            <person name="Barry K."/>
            <person name="Bills G."/>
            <person name="Bluhm B."/>
            <person name="Cannon C."/>
            <person name="Castanera R."/>
            <person name="Culley D."/>
            <person name="Daum C."/>
            <person name="Ezra D."/>
            <person name="Gonzalez J."/>
            <person name="Henrissat B."/>
            <person name="Kuo A."/>
            <person name="Liang C."/>
            <person name="Lipzen A."/>
            <person name="Lutzoni F."/>
            <person name="Magnuson J."/>
            <person name="Mondo S."/>
            <person name="Nolan M."/>
            <person name="Ohm R."/>
            <person name="Pangilinan J."/>
            <person name="Park H.-J."/>
            <person name="Ramirez L."/>
            <person name="Alfaro M."/>
            <person name="Sun H."/>
            <person name="Tritt A."/>
            <person name="Yoshinaga Y."/>
            <person name="Zwiers L.-H."/>
            <person name="Turgeon B."/>
            <person name="Goodwin S."/>
            <person name="Spatafora J."/>
            <person name="Crous P."/>
            <person name="Grigoriev I."/>
        </authorList>
    </citation>
    <scope>NUCLEOTIDE SEQUENCE</scope>
    <source>
        <strain evidence="9">CBS 121167</strain>
    </source>
</reference>
<protein>
    <recommendedName>
        <fullName evidence="8">Ima1 N-terminal domain-containing protein</fullName>
    </recommendedName>
</protein>
<dbReference type="EMBL" id="ML995484">
    <property type="protein sequence ID" value="KAF2142297.1"/>
    <property type="molecule type" value="Genomic_DNA"/>
</dbReference>
<dbReference type="GeneID" id="54297848"/>
<proteinExistence type="predicted"/>
<keyword evidence="2 7" id="KW-0812">Transmembrane</keyword>
<organism evidence="9 10">
    <name type="scientific">Aplosporella prunicola CBS 121167</name>
    <dbReference type="NCBI Taxonomy" id="1176127"/>
    <lineage>
        <taxon>Eukaryota</taxon>
        <taxon>Fungi</taxon>
        <taxon>Dikarya</taxon>
        <taxon>Ascomycota</taxon>
        <taxon>Pezizomycotina</taxon>
        <taxon>Dothideomycetes</taxon>
        <taxon>Dothideomycetes incertae sedis</taxon>
        <taxon>Botryosphaeriales</taxon>
        <taxon>Aplosporellaceae</taxon>
        <taxon>Aplosporella</taxon>
    </lineage>
</organism>
<feature type="region of interest" description="Disordered" evidence="6">
    <location>
        <begin position="345"/>
        <end position="504"/>
    </location>
</feature>
<dbReference type="OrthoDB" id="5966927at2759"/>
<dbReference type="GO" id="GO:0044732">
    <property type="term" value="C:mitotic spindle pole body"/>
    <property type="evidence" value="ECO:0007669"/>
    <property type="project" value="TreeGrafter"/>
</dbReference>
<evidence type="ECO:0000256" key="4">
    <source>
        <dbReference type="ARBA" id="ARBA00023136"/>
    </source>
</evidence>
<dbReference type="AlphaFoldDB" id="A0A6A6BHH9"/>
<dbReference type="InterPro" id="IPR018617">
    <property type="entry name" value="Ima1_N"/>
</dbReference>
<dbReference type="GO" id="GO:0034506">
    <property type="term" value="C:chromosome, centromeric core domain"/>
    <property type="evidence" value="ECO:0007669"/>
    <property type="project" value="TreeGrafter"/>
</dbReference>
<feature type="domain" description="Ima1 N-terminal" evidence="8">
    <location>
        <begin position="8"/>
        <end position="138"/>
    </location>
</feature>
<evidence type="ECO:0000256" key="2">
    <source>
        <dbReference type="ARBA" id="ARBA00022692"/>
    </source>
</evidence>
<comment type="subcellular location">
    <subcellularLocation>
        <location evidence="1">Nucleus inner membrane</location>
        <topology evidence="1">Multi-pass membrane protein</topology>
    </subcellularLocation>
</comment>
<name>A0A6A6BHH9_9PEZI</name>
<feature type="compositionally biased region" description="Acidic residues" evidence="6">
    <location>
        <begin position="537"/>
        <end position="550"/>
    </location>
</feature>
<dbReference type="RefSeq" id="XP_033398009.1">
    <property type="nucleotide sequence ID" value="XM_033540352.1"/>
</dbReference>
<evidence type="ECO:0000256" key="3">
    <source>
        <dbReference type="ARBA" id="ARBA00022989"/>
    </source>
</evidence>
<keyword evidence="4 7" id="KW-0472">Membrane</keyword>
<evidence type="ECO:0000259" key="8">
    <source>
        <dbReference type="Pfam" id="PF09779"/>
    </source>
</evidence>